<dbReference type="Gene3D" id="3.40.50.2300">
    <property type="match status" value="1"/>
</dbReference>
<dbReference type="AlphaFoldDB" id="A0A9P7KJY2"/>
<protein>
    <submittedName>
        <fullName evidence="5">Uncharacterized protein</fullName>
    </submittedName>
</protein>
<evidence type="ECO:0000256" key="1">
    <source>
        <dbReference type="RuleBase" id="RU361178"/>
    </source>
</evidence>
<dbReference type="InterPro" id="IPR012337">
    <property type="entry name" value="RNaseH-like_sf"/>
</dbReference>
<dbReference type="Pfam" id="PF08699">
    <property type="entry name" value="ArgoL1"/>
    <property type="match status" value="1"/>
</dbReference>
<dbReference type="SMART" id="SM01163">
    <property type="entry name" value="DUF1785"/>
    <property type="match status" value="1"/>
</dbReference>
<feature type="region of interest" description="Disordered" evidence="2">
    <location>
        <begin position="135"/>
        <end position="281"/>
    </location>
</feature>
<evidence type="ECO:0000259" key="3">
    <source>
        <dbReference type="PROSITE" id="PS50821"/>
    </source>
</evidence>
<sequence length="1235" mass="133281">MAVAQLAGVGAAMTVIRELQFTMAVFQEAGVRAAMTGIQSEAEMRATMPVIRKVGVDLTMAVIQEAGVSAAMTGIQSEAEMRATMPVTRAVGAGGIMTITHDAGLEATMVITQEAGLAAITMAVMATERAVAGAVASGRGRGGPPGRGSDRGGSGGGYRGGGGGGYRGGEGQGDRGGGGGGYRGGDWGGGGGYRGGDRGGSSGGYRGGDQGTGGGFRGIGRGIGGADRGGDRGVGGGYRGGVRGVGGRSYRGGDGRGGGGGFRGRGGPPREQASVFDPGGRANIDARLTDQSEQVLVASFSNIELDPDGDDIPLRPGFGTNGREIKLRTNFFPVEVPKGPLFEYEVTISPASKTELKRPVKRRIFQLAEQVPDWTRKGLKGVVAHDHASKLIAAKKLVEPLTIKVPWYEEDEDGPPVGGKEYVLTIVYTRDIDTQALQRHVLVYCRLHGARLLAAFSYLAGQPEYRGYDILPVISALNLVLAAHPNRSGGPGVMIGKNKFFFPTDGPPTLLGGGLEAWKGFYSSLRPAHNQLMVNVNVCTTAFYSAGNLAHTMIEFERFKPHGQMNDFLAGLKIQATHIGYKKTVKCVTNVNARQHRFPVNEFGFSMLTVEAYFKRKYGITLEHPLLPLIDVGGQPPNYLPPEVCEILPNQPFREKMTEAYTASMILIAAQPPNVNANAIVGRGLDELGFRARAEPLGAFGMSVGTEMAVVPGRILPAPGVQYAQNSPAIDERASWNLRNVRFAKGASLSSWAVLLIKDGNDQDEFRGPQDPDLIKVVNGFAGMCRKSGMGVDKKLPVIVEAQLPPKDPKADRFREGAVKVIREKLEPLKKVQMVLVMLSNADKHVYAGIKHVCDSYLDVGGYFASLLLDIRADGYLIRQLRFAHMPLRFARKKAQYFANVALKVNMKMGGVNHLLDPESMKWFAQMPTMLVGIDVTHPGRDSVKGTPSIAAVVASVDGQFAQYPASMEMQKTKEEMVVGLEQNPGSRDNQETKEESVVGLERMMHERLTLYKARNKGLPERVLVYRDGVSEGQFGLVIKKEMPRIRDAFKRFDTAEKRYTPKLTIVICGKRHHTRFYPTEAQDADRLGNPKPGTVVDRGVTAVYHFDFFLQAHGGLQGTTRPTHYYVVHDEIGFTADQLQSLTLQVSYMFARATKAVSLVSPAYYADLACERGRCYLHKLLLGRDAGGAAPVPARGGGGRRKGRNDEVEVEHQAQDMWHNGVAGPALRDTMFYL</sequence>
<feature type="domain" description="PAZ" evidence="3">
    <location>
        <begin position="552"/>
        <end position="649"/>
    </location>
</feature>
<dbReference type="Proteomes" id="UP000717328">
    <property type="component" value="Unassembled WGS sequence"/>
</dbReference>
<dbReference type="Pfam" id="PF02170">
    <property type="entry name" value="PAZ"/>
    <property type="match status" value="1"/>
</dbReference>
<dbReference type="Gene3D" id="2.170.260.10">
    <property type="entry name" value="paz domain"/>
    <property type="match status" value="1"/>
</dbReference>
<dbReference type="Gene3D" id="3.30.420.10">
    <property type="entry name" value="Ribonuclease H-like superfamily/Ribonuclease H"/>
    <property type="match status" value="1"/>
</dbReference>
<dbReference type="InterPro" id="IPR032474">
    <property type="entry name" value="Argonaute_N"/>
</dbReference>
<dbReference type="SMART" id="SM00949">
    <property type="entry name" value="PAZ"/>
    <property type="match status" value="1"/>
</dbReference>
<accession>A0A9P7KJY2</accession>
<dbReference type="InterPro" id="IPR036085">
    <property type="entry name" value="PAZ_dom_sf"/>
</dbReference>
<evidence type="ECO:0000256" key="2">
    <source>
        <dbReference type="SAM" id="MobiDB-lite"/>
    </source>
</evidence>
<dbReference type="Pfam" id="PF16486">
    <property type="entry name" value="ArgoN"/>
    <property type="match status" value="1"/>
</dbReference>
<dbReference type="InterPro" id="IPR032472">
    <property type="entry name" value="ArgoL2"/>
</dbReference>
<dbReference type="InterPro" id="IPR045246">
    <property type="entry name" value="Piwi_ago-like"/>
</dbReference>
<dbReference type="InterPro" id="IPR014811">
    <property type="entry name" value="ArgoL1"/>
</dbReference>
<dbReference type="SMART" id="SM00950">
    <property type="entry name" value="Piwi"/>
    <property type="match status" value="1"/>
</dbReference>
<dbReference type="Pfam" id="PF02171">
    <property type="entry name" value="Piwi"/>
    <property type="match status" value="1"/>
</dbReference>
<dbReference type="InterPro" id="IPR036397">
    <property type="entry name" value="RNaseH_sf"/>
</dbReference>
<dbReference type="SUPFAM" id="SSF53098">
    <property type="entry name" value="Ribonuclease H-like"/>
    <property type="match status" value="1"/>
</dbReference>
<evidence type="ECO:0000313" key="5">
    <source>
        <dbReference type="EMBL" id="KAG5652514.1"/>
    </source>
</evidence>
<comment type="similarity">
    <text evidence="1">Belongs to the argonaute family.</text>
</comment>
<dbReference type="PROSITE" id="PS50821">
    <property type="entry name" value="PAZ"/>
    <property type="match status" value="1"/>
</dbReference>
<dbReference type="GO" id="GO:0003723">
    <property type="term" value="F:RNA binding"/>
    <property type="evidence" value="ECO:0007669"/>
    <property type="project" value="InterPro"/>
</dbReference>
<comment type="caution">
    <text evidence="5">The sequence shown here is derived from an EMBL/GenBank/DDBJ whole genome shotgun (WGS) entry which is preliminary data.</text>
</comment>
<organism evidence="5 6">
    <name type="scientific">Sphagnurus paluster</name>
    <dbReference type="NCBI Taxonomy" id="117069"/>
    <lineage>
        <taxon>Eukaryota</taxon>
        <taxon>Fungi</taxon>
        <taxon>Dikarya</taxon>
        <taxon>Basidiomycota</taxon>
        <taxon>Agaricomycotina</taxon>
        <taxon>Agaricomycetes</taxon>
        <taxon>Agaricomycetidae</taxon>
        <taxon>Agaricales</taxon>
        <taxon>Tricholomatineae</taxon>
        <taxon>Lyophyllaceae</taxon>
        <taxon>Sphagnurus</taxon>
    </lineage>
</organism>
<dbReference type="EMBL" id="JABCKI010000121">
    <property type="protein sequence ID" value="KAG5652514.1"/>
    <property type="molecule type" value="Genomic_DNA"/>
</dbReference>
<gene>
    <name evidence="5" type="ORF">H0H81_004786</name>
</gene>
<reference evidence="5" key="2">
    <citation type="submission" date="2021-10" db="EMBL/GenBank/DDBJ databases">
        <title>Phylogenomics reveals ancestral predisposition of the termite-cultivated fungus Termitomyces towards a domesticated lifestyle.</title>
        <authorList>
            <person name="Auxier B."/>
            <person name="Grum-Grzhimaylo A."/>
            <person name="Cardenas M.E."/>
            <person name="Lodge J.D."/>
            <person name="Laessoe T."/>
            <person name="Pedersen O."/>
            <person name="Smith M.E."/>
            <person name="Kuyper T.W."/>
            <person name="Franco-Molano E.A."/>
            <person name="Baroni T.J."/>
            <person name="Aanen D.K."/>
        </authorList>
    </citation>
    <scope>NUCLEOTIDE SEQUENCE</scope>
    <source>
        <strain evidence="5">D49</strain>
    </source>
</reference>
<feature type="compositionally biased region" description="Gly residues" evidence="2">
    <location>
        <begin position="139"/>
        <end position="267"/>
    </location>
</feature>
<evidence type="ECO:0000259" key="4">
    <source>
        <dbReference type="PROSITE" id="PS50822"/>
    </source>
</evidence>
<dbReference type="PANTHER" id="PTHR22891">
    <property type="entry name" value="EUKARYOTIC TRANSLATION INITIATION FACTOR 2C"/>
    <property type="match status" value="1"/>
</dbReference>
<dbReference type="CDD" id="cd02846">
    <property type="entry name" value="PAZ_argonaute_like"/>
    <property type="match status" value="1"/>
</dbReference>
<dbReference type="OrthoDB" id="10252740at2759"/>
<keyword evidence="6" id="KW-1185">Reference proteome</keyword>
<name>A0A9P7KJY2_9AGAR</name>
<dbReference type="CDD" id="cd04657">
    <property type="entry name" value="Piwi_ago-like"/>
    <property type="match status" value="1"/>
</dbReference>
<reference evidence="5" key="1">
    <citation type="submission" date="2021-02" db="EMBL/GenBank/DDBJ databases">
        <authorList>
            <person name="Nieuwenhuis M."/>
            <person name="Van De Peppel L.J.J."/>
        </authorList>
    </citation>
    <scope>NUCLEOTIDE SEQUENCE</scope>
    <source>
        <strain evidence="5">D49</strain>
    </source>
</reference>
<evidence type="ECO:0000313" key="6">
    <source>
        <dbReference type="Proteomes" id="UP000717328"/>
    </source>
</evidence>
<proteinExistence type="inferred from homology"/>
<dbReference type="SUPFAM" id="SSF101690">
    <property type="entry name" value="PAZ domain"/>
    <property type="match status" value="1"/>
</dbReference>
<feature type="domain" description="Piwi" evidence="4">
    <location>
        <begin position="892"/>
        <end position="1179"/>
    </location>
</feature>
<dbReference type="Pfam" id="PF16488">
    <property type="entry name" value="ArgoL2"/>
    <property type="match status" value="1"/>
</dbReference>
<dbReference type="PROSITE" id="PS50822">
    <property type="entry name" value="PIWI"/>
    <property type="match status" value="1"/>
</dbReference>
<dbReference type="InterPro" id="IPR003100">
    <property type="entry name" value="PAZ_dom"/>
</dbReference>
<dbReference type="InterPro" id="IPR003165">
    <property type="entry name" value="Piwi"/>
</dbReference>